<dbReference type="GO" id="GO:0030687">
    <property type="term" value="C:preribosome, large subunit precursor"/>
    <property type="evidence" value="ECO:0007669"/>
    <property type="project" value="TreeGrafter"/>
</dbReference>
<dbReference type="OrthoDB" id="4068492at2759"/>
<dbReference type="Proteomes" id="UP000191144">
    <property type="component" value="Chromosome B"/>
</dbReference>
<dbReference type="GO" id="GO:0005730">
    <property type="term" value="C:nucleolus"/>
    <property type="evidence" value="ECO:0007669"/>
    <property type="project" value="TreeGrafter"/>
</dbReference>
<feature type="compositionally biased region" description="Basic and acidic residues" evidence="7">
    <location>
        <begin position="121"/>
        <end position="135"/>
    </location>
</feature>
<feature type="region of interest" description="Disordered" evidence="7">
    <location>
        <begin position="110"/>
        <end position="187"/>
    </location>
</feature>
<reference evidence="9" key="1">
    <citation type="submission" date="2016-03" db="EMBL/GenBank/DDBJ databases">
        <authorList>
            <person name="Devillers Hugo."/>
        </authorList>
    </citation>
    <scope>NUCLEOTIDE SEQUENCE [LARGE SCALE GENOMIC DNA]</scope>
</reference>
<evidence type="ECO:0000256" key="7">
    <source>
        <dbReference type="SAM" id="MobiDB-lite"/>
    </source>
</evidence>
<dbReference type="InterPro" id="IPR053278">
    <property type="entry name" value="Pre-60S_factor_ECM1"/>
</dbReference>
<dbReference type="PANTHER" id="PTHR28280">
    <property type="entry name" value="SHUTTLING PRE-60S FACTOR ECM1"/>
    <property type="match status" value="1"/>
</dbReference>
<dbReference type="Pfam" id="PF09135">
    <property type="entry name" value="Alb1"/>
    <property type="match status" value="1"/>
</dbReference>
<evidence type="ECO:0000256" key="3">
    <source>
        <dbReference type="ARBA" id="ARBA00022448"/>
    </source>
</evidence>
<evidence type="ECO:0000256" key="6">
    <source>
        <dbReference type="ARBA" id="ARBA00023242"/>
    </source>
</evidence>
<name>A0A1G4IT06_9SACH</name>
<evidence type="ECO:0000256" key="5">
    <source>
        <dbReference type="ARBA" id="ARBA00022517"/>
    </source>
</evidence>
<sequence length="187" mass="20605">MGKKVSKNSRASRRFEALDTEAQTLAQLPRAQDLDVTNKLIRTASKNEQLLEAKMRKKDKTSNKVGKKTIKKSALENLDSERVARALNISSRLDGKVEKAKTRAKYVQSARKAGWESTNESIRRDLAKLTEREGSVPEAATQSGSSGDQEVDSMVEDDPAEEIEQNPQEAPSAAENMFGLLADDVEA</sequence>
<evidence type="ECO:0000313" key="8">
    <source>
        <dbReference type="EMBL" id="SCU79810.1"/>
    </source>
</evidence>
<protein>
    <submittedName>
        <fullName evidence="8">LAME_0B00452g1_1</fullName>
    </submittedName>
</protein>
<comment type="subcellular location">
    <subcellularLocation>
        <location evidence="2">Cytoplasm</location>
    </subcellularLocation>
    <subcellularLocation>
        <location evidence="1">Nucleus</location>
    </subcellularLocation>
</comment>
<dbReference type="AlphaFoldDB" id="A0A1G4IT06"/>
<feature type="compositionally biased region" description="Acidic residues" evidence="7">
    <location>
        <begin position="149"/>
        <end position="164"/>
    </location>
</feature>
<keyword evidence="9" id="KW-1185">Reference proteome</keyword>
<dbReference type="InterPro" id="IPR022784">
    <property type="entry name" value="Ribosome_bgen_Alb1"/>
</dbReference>
<evidence type="ECO:0000256" key="2">
    <source>
        <dbReference type="ARBA" id="ARBA00004496"/>
    </source>
</evidence>
<dbReference type="GO" id="GO:0000055">
    <property type="term" value="P:ribosomal large subunit export from nucleus"/>
    <property type="evidence" value="ECO:0007669"/>
    <property type="project" value="TreeGrafter"/>
</dbReference>
<proteinExistence type="predicted"/>
<dbReference type="PANTHER" id="PTHR28280:SF1">
    <property type="entry name" value="SHUTTLING PRE-60S FACTOR ECM1"/>
    <property type="match status" value="1"/>
</dbReference>
<evidence type="ECO:0000256" key="1">
    <source>
        <dbReference type="ARBA" id="ARBA00004123"/>
    </source>
</evidence>
<evidence type="ECO:0000256" key="4">
    <source>
        <dbReference type="ARBA" id="ARBA00022490"/>
    </source>
</evidence>
<keyword evidence="6" id="KW-0539">Nucleus</keyword>
<keyword evidence="5" id="KW-0690">Ribosome biogenesis</keyword>
<accession>A0A1G4IT06</accession>
<keyword evidence="3" id="KW-0813">Transport</keyword>
<organism evidence="8 9">
    <name type="scientific">Lachancea meyersii CBS 8951</name>
    <dbReference type="NCBI Taxonomy" id="1266667"/>
    <lineage>
        <taxon>Eukaryota</taxon>
        <taxon>Fungi</taxon>
        <taxon>Dikarya</taxon>
        <taxon>Ascomycota</taxon>
        <taxon>Saccharomycotina</taxon>
        <taxon>Saccharomycetes</taxon>
        <taxon>Saccharomycetales</taxon>
        <taxon>Saccharomycetaceae</taxon>
        <taxon>Lachancea</taxon>
    </lineage>
</organism>
<keyword evidence="4" id="KW-0963">Cytoplasm</keyword>
<dbReference type="EMBL" id="LT598478">
    <property type="protein sequence ID" value="SCU79810.1"/>
    <property type="molecule type" value="Genomic_DNA"/>
</dbReference>
<dbReference type="GO" id="GO:0005737">
    <property type="term" value="C:cytoplasm"/>
    <property type="evidence" value="ECO:0007669"/>
    <property type="project" value="UniProtKB-SubCell"/>
</dbReference>
<gene>
    <name evidence="8" type="ORF">LAME_0B00452G</name>
</gene>
<evidence type="ECO:0000313" key="9">
    <source>
        <dbReference type="Proteomes" id="UP000191144"/>
    </source>
</evidence>